<dbReference type="InterPro" id="IPR045051">
    <property type="entry name" value="SBT"/>
</dbReference>
<comment type="caution">
    <text evidence="6">The sequence shown here is derived from an EMBL/GenBank/DDBJ whole genome shotgun (WGS) entry which is preliminary data.</text>
</comment>
<dbReference type="Pfam" id="PF17766">
    <property type="entry name" value="fn3_6"/>
    <property type="match status" value="1"/>
</dbReference>
<dbReference type="Gene3D" id="3.40.50.200">
    <property type="entry name" value="Peptidase S8/S53 domain"/>
    <property type="match status" value="1"/>
</dbReference>
<proteinExistence type="inferred from homology"/>
<dbReference type="Pfam" id="PF00082">
    <property type="entry name" value="Peptidase_S8"/>
    <property type="match status" value="1"/>
</dbReference>
<protein>
    <recommendedName>
        <fullName evidence="8">Subtilisin-like protease SBT1.9</fullName>
    </recommendedName>
</protein>
<dbReference type="Proteomes" id="UP000197138">
    <property type="component" value="Unassembled WGS sequence"/>
</dbReference>
<dbReference type="GO" id="GO:0006508">
    <property type="term" value="P:proteolysis"/>
    <property type="evidence" value="ECO:0007669"/>
    <property type="project" value="InterPro"/>
</dbReference>
<reference evidence="7" key="1">
    <citation type="journal article" date="2017" name="Plant J.">
        <title>The pomegranate (Punica granatum L.) genome and the genomics of punicalagin biosynthesis.</title>
        <authorList>
            <person name="Qin G."/>
            <person name="Xu C."/>
            <person name="Ming R."/>
            <person name="Tang H."/>
            <person name="Guyot R."/>
            <person name="Kramer E.M."/>
            <person name="Hu Y."/>
            <person name="Yi X."/>
            <person name="Qi Y."/>
            <person name="Xu X."/>
            <person name="Gao Z."/>
            <person name="Pan H."/>
            <person name="Jian J."/>
            <person name="Tian Y."/>
            <person name="Yue Z."/>
            <person name="Xu Y."/>
        </authorList>
    </citation>
    <scope>NUCLEOTIDE SEQUENCE [LARGE SCALE GENOMIC DNA]</scope>
    <source>
        <strain evidence="7">cv. Dabenzi</strain>
    </source>
</reference>
<organism evidence="6 7">
    <name type="scientific">Punica granatum</name>
    <name type="common">Pomegranate</name>
    <dbReference type="NCBI Taxonomy" id="22663"/>
    <lineage>
        <taxon>Eukaryota</taxon>
        <taxon>Viridiplantae</taxon>
        <taxon>Streptophyta</taxon>
        <taxon>Embryophyta</taxon>
        <taxon>Tracheophyta</taxon>
        <taxon>Spermatophyta</taxon>
        <taxon>Magnoliopsida</taxon>
        <taxon>eudicotyledons</taxon>
        <taxon>Gunneridae</taxon>
        <taxon>Pentapetalae</taxon>
        <taxon>rosids</taxon>
        <taxon>malvids</taxon>
        <taxon>Myrtales</taxon>
        <taxon>Lythraceae</taxon>
        <taxon>Punica</taxon>
    </lineage>
</organism>
<evidence type="ECO:0000256" key="2">
    <source>
        <dbReference type="ARBA" id="ARBA00022729"/>
    </source>
</evidence>
<keyword evidence="2" id="KW-0732">Signal</keyword>
<gene>
    <name evidence="6" type="ORF">CDL15_Pgr018439</name>
</gene>
<dbReference type="SUPFAM" id="SSF52743">
    <property type="entry name" value="Subtilisin-like"/>
    <property type="match status" value="1"/>
</dbReference>
<sequence>MIAMTEEGGDAGLMADALMLVPSQITGSTAGNAIKKYMLSNPNPDSSSTSMACPHVSGLAALLRAAHPDWSTSAIKSAPMTTAHVHNNYEQLISDSANNLAAGPLAMGAGHNSVGQLTNVGKPGSAYWVSVMAPTSVTLKAEPKRLAFGPVGDKKKYTVTFIVTSTDIDMKHGSITWKNRAQSEKPSTLSLGMTVPLPVPT</sequence>
<dbReference type="EMBL" id="MTKT01002507">
    <property type="protein sequence ID" value="OWM77870.1"/>
    <property type="molecule type" value="Genomic_DNA"/>
</dbReference>
<evidence type="ECO:0000313" key="6">
    <source>
        <dbReference type="EMBL" id="OWM77870.1"/>
    </source>
</evidence>
<accession>A0A218WZS0</accession>
<dbReference type="InterPro" id="IPR000209">
    <property type="entry name" value="Peptidase_S8/S53_dom"/>
</dbReference>
<dbReference type="AlphaFoldDB" id="A0A218WZS0"/>
<dbReference type="GO" id="GO:0004252">
    <property type="term" value="F:serine-type endopeptidase activity"/>
    <property type="evidence" value="ECO:0007669"/>
    <property type="project" value="InterPro"/>
</dbReference>
<comment type="similarity">
    <text evidence="1 3">Belongs to the peptidase S8 family.</text>
</comment>
<dbReference type="PANTHER" id="PTHR10795">
    <property type="entry name" value="PROPROTEIN CONVERTASE SUBTILISIN/KEXIN"/>
    <property type="match status" value="1"/>
</dbReference>
<name>A0A218WZS0_PUNGR</name>
<evidence type="ECO:0000259" key="4">
    <source>
        <dbReference type="Pfam" id="PF00082"/>
    </source>
</evidence>
<evidence type="ECO:0000313" key="7">
    <source>
        <dbReference type="Proteomes" id="UP000197138"/>
    </source>
</evidence>
<evidence type="ECO:0000256" key="3">
    <source>
        <dbReference type="PROSITE-ProRule" id="PRU01240"/>
    </source>
</evidence>
<dbReference type="InterPro" id="IPR041469">
    <property type="entry name" value="Subtilisin-like_FN3"/>
</dbReference>
<feature type="domain" description="Peptidase S8/S53" evidence="4">
    <location>
        <begin position="47"/>
        <end position="87"/>
    </location>
</feature>
<dbReference type="PROSITE" id="PS51892">
    <property type="entry name" value="SUBTILASE"/>
    <property type="match status" value="1"/>
</dbReference>
<evidence type="ECO:0008006" key="8">
    <source>
        <dbReference type="Google" id="ProtNLM"/>
    </source>
</evidence>
<feature type="domain" description="Subtilisin-like protease fibronectin type-III" evidence="5">
    <location>
        <begin position="116"/>
        <end position="181"/>
    </location>
</feature>
<comment type="caution">
    <text evidence="3">Lacks conserved residue(s) required for the propagation of feature annotation.</text>
</comment>
<dbReference type="InterPro" id="IPR036852">
    <property type="entry name" value="Peptidase_S8/S53_dom_sf"/>
</dbReference>
<evidence type="ECO:0000259" key="5">
    <source>
        <dbReference type="Pfam" id="PF17766"/>
    </source>
</evidence>
<dbReference type="Gene3D" id="2.60.40.2310">
    <property type="match status" value="1"/>
</dbReference>
<evidence type="ECO:0000256" key="1">
    <source>
        <dbReference type="ARBA" id="ARBA00011073"/>
    </source>
</evidence>